<sequence length="87" mass="9645">MFPLLPLLRLAPHGITVVQAITHTDTLSVFSIDHPRDTRVPLPCLSIPGKTDIRRFVLGLNQNPILWRSRHPSLVPLAATGIFYLAA</sequence>
<protein>
    <submittedName>
        <fullName evidence="1">Uncharacterized protein</fullName>
    </submittedName>
</protein>
<dbReference type="EMBL" id="AMCV02000005">
    <property type="protein sequence ID" value="TDZ24300.1"/>
    <property type="molecule type" value="Genomic_DNA"/>
</dbReference>
<evidence type="ECO:0000313" key="2">
    <source>
        <dbReference type="Proteomes" id="UP000014480"/>
    </source>
</evidence>
<proteinExistence type="predicted"/>
<reference evidence="2" key="2">
    <citation type="journal article" date="2019" name="Mol. Plant Microbe Interact.">
        <title>Genome sequence resources for four phytopathogenic fungi from the Colletotrichum orbiculare species complex.</title>
        <authorList>
            <person name="Gan P."/>
            <person name="Tsushima A."/>
            <person name="Narusaka M."/>
            <person name="Narusaka Y."/>
            <person name="Takano Y."/>
            <person name="Kubo Y."/>
            <person name="Shirasu K."/>
        </authorList>
    </citation>
    <scope>GENOME REANNOTATION</scope>
    <source>
        <strain evidence="2">104-T / ATCC 96160 / CBS 514.97 / LARS 414 / MAFF 240422</strain>
    </source>
</reference>
<evidence type="ECO:0000313" key="1">
    <source>
        <dbReference type="EMBL" id="TDZ24300.1"/>
    </source>
</evidence>
<keyword evidence="2" id="KW-1185">Reference proteome</keyword>
<dbReference type="Proteomes" id="UP000014480">
    <property type="component" value="Unassembled WGS sequence"/>
</dbReference>
<reference evidence="2" key="1">
    <citation type="journal article" date="2013" name="New Phytol.">
        <title>Comparative genomic and transcriptomic analyses reveal the hemibiotrophic stage shift of Colletotrichum fungi.</title>
        <authorList>
            <person name="Gan P."/>
            <person name="Ikeda K."/>
            <person name="Irieda H."/>
            <person name="Narusaka M."/>
            <person name="O'Connell R.J."/>
            <person name="Narusaka Y."/>
            <person name="Takano Y."/>
            <person name="Kubo Y."/>
            <person name="Shirasu K."/>
        </authorList>
    </citation>
    <scope>NUCLEOTIDE SEQUENCE [LARGE SCALE GENOMIC DNA]</scope>
    <source>
        <strain evidence="2">104-T / ATCC 96160 / CBS 514.97 / LARS 414 / MAFF 240422</strain>
    </source>
</reference>
<name>A0A484G2H8_COLOR</name>
<accession>A0A484G2H8</accession>
<comment type="caution">
    <text evidence="1">The sequence shown here is derived from an EMBL/GenBank/DDBJ whole genome shotgun (WGS) entry which is preliminary data.</text>
</comment>
<dbReference type="AlphaFoldDB" id="A0A484G2H8"/>
<organism evidence="1 2">
    <name type="scientific">Colletotrichum orbiculare (strain 104-T / ATCC 96160 / CBS 514.97 / LARS 414 / MAFF 240422)</name>
    <name type="common">Cucumber anthracnose fungus</name>
    <name type="synonym">Colletotrichum lagenarium</name>
    <dbReference type="NCBI Taxonomy" id="1213857"/>
    <lineage>
        <taxon>Eukaryota</taxon>
        <taxon>Fungi</taxon>
        <taxon>Dikarya</taxon>
        <taxon>Ascomycota</taxon>
        <taxon>Pezizomycotina</taxon>
        <taxon>Sordariomycetes</taxon>
        <taxon>Hypocreomycetidae</taxon>
        <taxon>Glomerellales</taxon>
        <taxon>Glomerellaceae</taxon>
        <taxon>Colletotrichum</taxon>
        <taxon>Colletotrichum orbiculare species complex</taxon>
    </lineage>
</organism>
<gene>
    <name evidence="1" type="ORF">Cob_v003467</name>
</gene>